<accession>A0ABV2ZH92</accession>
<dbReference type="Pfam" id="PF03446">
    <property type="entry name" value="NAD_binding_2"/>
    <property type="match status" value="1"/>
</dbReference>
<reference evidence="4 5" key="1">
    <citation type="submission" date="2024-06" db="EMBL/GenBank/DDBJ databases">
        <title>The Natural Products Discovery Center: Release of the First 8490 Sequenced Strains for Exploring Actinobacteria Biosynthetic Diversity.</title>
        <authorList>
            <person name="Kalkreuter E."/>
            <person name="Kautsar S.A."/>
            <person name="Yang D."/>
            <person name="Bader C.D."/>
            <person name="Teijaro C.N."/>
            <person name="Fluegel L."/>
            <person name="Davis C.M."/>
            <person name="Simpson J.R."/>
            <person name="Lauterbach L."/>
            <person name="Steele A.D."/>
            <person name="Gui C."/>
            <person name="Meng S."/>
            <person name="Li G."/>
            <person name="Viehrig K."/>
            <person name="Ye F."/>
            <person name="Su P."/>
            <person name="Kiefer A.F."/>
            <person name="Nichols A."/>
            <person name="Cepeda A.J."/>
            <person name="Yan W."/>
            <person name="Fan B."/>
            <person name="Jiang Y."/>
            <person name="Adhikari A."/>
            <person name="Zheng C.-J."/>
            <person name="Schuster L."/>
            <person name="Cowan T.M."/>
            <person name="Smanski M.J."/>
            <person name="Chevrette M.G."/>
            <person name="De Carvalho L.P.S."/>
            <person name="Shen B."/>
        </authorList>
    </citation>
    <scope>NUCLEOTIDE SEQUENCE [LARGE SCALE GENOMIC DNA]</scope>
    <source>
        <strain evidence="4 5">NPDC033843</strain>
    </source>
</reference>
<name>A0ABV2ZH92_9ACTN</name>
<feature type="DNA-binding region" description="H-T-H motif" evidence="2">
    <location>
        <begin position="271"/>
        <end position="290"/>
    </location>
</feature>
<gene>
    <name evidence="4" type="ORF">AB0E89_15295</name>
</gene>
<proteinExistence type="predicted"/>
<dbReference type="Proteomes" id="UP001550739">
    <property type="component" value="Unassembled WGS sequence"/>
</dbReference>
<comment type="caution">
    <text evidence="4">The sequence shown here is derived from an EMBL/GenBank/DDBJ whole genome shotgun (WGS) entry which is preliminary data.</text>
</comment>
<dbReference type="PRINTS" id="PR00455">
    <property type="entry name" value="HTHTETR"/>
</dbReference>
<protein>
    <submittedName>
        <fullName evidence="4">NAD(P)-binding domain-containing protein</fullName>
    </submittedName>
</protein>
<evidence type="ECO:0000259" key="3">
    <source>
        <dbReference type="PROSITE" id="PS50977"/>
    </source>
</evidence>
<dbReference type="Gene3D" id="3.40.50.720">
    <property type="entry name" value="NAD(P)-binding Rossmann-like Domain"/>
    <property type="match status" value="1"/>
</dbReference>
<dbReference type="Gene3D" id="1.10.357.10">
    <property type="entry name" value="Tetracycline Repressor, domain 2"/>
    <property type="match status" value="1"/>
</dbReference>
<dbReference type="InterPro" id="IPR001647">
    <property type="entry name" value="HTH_TetR"/>
</dbReference>
<dbReference type="PANTHER" id="PTHR43060">
    <property type="entry name" value="3-HYDROXYISOBUTYRATE DEHYDROGENASE-LIKE 1, MITOCHONDRIAL-RELATED"/>
    <property type="match status" value="1"/>
</dbReference>
<dbReference type="EMBL" id="JBEZVE010000007">
    <property type="protein sequence ID" value="MEU3781926.1"/>
    <property type="molecule type" value="Genomic_DNA"/>
</dbReference>
<dbReference type="InterPro" id="IPR036271">
    <property type="entry name" value="Tet_transcr_reg_TetR-rel_C_sf"/>
</dbReference>
<dbReference type="RefSeq" id="WP_361702613.1">
    <property type="nucleotide sequence ID" value="NZ_JBEZVE010000007.1"/>
</dbReference>
<dbReference type="InterPro" id="IPR006115">
    <property type="entry name" value="6PGDH_NADP-bd"/>
</dbReference>
<evidence type="ECO:0000313" key="5">
    <source>
        <dbReference type="Proteomes" id="UP001550739"/>
    </source>
</evidence>
<dbReference type="InterPro" id="IPR009057">
    <property type="entry name" value="Homeodomain-like_sf"/>
</dbReference>
<dbReference type="SUPFAM" id="SSF51735">
    <property type="entry name" value="NAD(P)-binding Rossmann-fold domains"/>
    <property type="match status" value="1"/>
</dbReference>
<dbReference type="PROSITE" id="PS50977">
    <property type="entry name" value="HTH_TETR_2"/>
    <property type="match status" value="1"/>
</dbReference>
<sequence length="444" mass="47465">MGPPTLWARRRSTLAPFEDSGAKTAGSPAELAAVSDVVCLCVVDDADVEQVATGREGALAGLRRGGVIAVHSTVHPDTCRRLESQARGAGASPLDAPVSGGGRAAEQGTLVVIMGGDPQVFAHCRPLFATSADPVVHLGPTGSGQIAKILNNLLFTAQLGRVADSGGTLDRIAAHAGGLPAKDVRLFADIATPPGCTRPRRCVRPPWPPWPRWDGDRNIAHRPSPRGSSRTYCERAPIHRREGRDMVSERREQILEAALEVLADRGFRRTSIDAVAERVGLTRQGVLHYFPSKKRLLLEILRFREELHRENLADHHAGEGLAAELAAAVAFEQSHPSLATVHNVLLAEAVTGQEPAAGYARQRSRTLQDQLAANLAERYGERLPSGLSAPTAAAAVLALVEGVHQLWLVDPDAERYPRIVRETVAVLLGTETATAKDQPPAMNG</sequence>
<keyword evidence="5" id="KW-1185">Reference proteome</keyword>
<evidence type="ECO:0000313" key="4">
    <source>
        <dbReference type="EMBL" id="MEU3781926.1"/>
    </source>
</evidence>
<dbReference type="InterPro" id="IPR036291">
    <property type="entry name" value="NAD(P)-bd_dom_sf"/>
</dbReference>
<feature type="domain" description="HTH tetR-type" evidence="3">
    <location>
        <begin position="248"/>
        <end position="308"/>
    </location>
</feature>
<evidence type="ECO:0000256" key="1">
    <source>
        <dbReference type="ARBA" id="ARBA00023125"/>
    </source>
</evidence>
<keyword evidence="1 2" id="KW-0238">DNA-binding</keyword>
<dbReference type="PANTHER" id="PTHR43060:SF15">
    <property type="entry name" value="3-HYDROXYISOBUTYRATE DEHYDROGENASE-LIKE 1, MITOCHONDRIAL-RELATED"/>
    <property type="match status" value="1"/>
</dbReference>
<dbReference type="SUPFAM" id="SSF48498">
    <property type="entry name" value="Tetracyclin repressor-like, C-terminal domain"/>
    <property type="match status" value="1"/>
</dbReference>
<dbReference type="Pfam" id="PF00440">
    <property type="entry name" value="TetR_N"/>
    <property type="match status" value="1"/>
</dbReference>
<dbReference type="SUPFAM" id="SSF46689">
    <property type="entry name" value="Homeodomain-like"/>
    <property type="match status" value="1"/>
</dbReference>
<evidence type="ECO:0000256" key="2">
    <source>
        <dbReference type="PROSITE-ProRule" id="PRU00335"/>
    </source>
</evidence>
<organism evidence="4 5">
    <name type="scientific">Streptomyces sp. 900129855</name>
    <dbReference type="NCBI Taxonomy" id="3155129"/>
    <lineage>
        <taxon>Bacteria</taxon>
        <taxon>Bacillati</taxon>
        <taxon>Actinomycetota</taxon>
        <taxon>Actinomycetes</taxon>
        <taxon>Kitasatosporales</taxon>
        <taxon>Streptomycetaceae</taxon>
        <taxon>Streptomyces</taxon>
    </lineage>
</organism>